<organism evidence="5 6">
    <name type="scientific">Ohtaekwangia kribbensis</name>
    <dbReference type="NCBI Taxonomy" id="688913"/>
    <lineage>
        <taxon>Bacteria</taxon>
        <taxon>Pseudomonadati</taxon>
        <taxon>Bacteroidota</taxon>
        <taxon>Cytophagia</taxon>
        <taxon>Cytophagales</taxon>
        <taxon>Fulvivirgaceae</taxon>
        <taxon>Ohtaekwangia</taxon>
    </lineage>
</organism>
<dbReference type="InterPro" id="IPR025269">
    <property type="entry name" value="SAM-like_dom"/>
</dbReference>
<proteinExistence type="inferred from homology"/>
<evidence type="ECO:0000259" key="4">
    <source>
        <dbReference type="PROSITE" id="PS51898"/>
    </source>
</evidence>
<dbReference type="SUPFAM" id="SSF56349">
    <property type="entry name" value="DNA breaking-rejoining enzymes"/>
    <property type="match status" value="1"/>
</dbReference>
<sequence length="409" mass="47292">MNSSVVLSLDTRREKADKTFPVILRLSHNGKTTGISTGYSIPEASWDDESRQIRRSYKGLENVTRINNLLAKERAKALDIIARLHDRNELDYLSITELKGLISTKGNQATFFEYVEKQIKELIKLNKIGNARNYSNILREVKKFRNEVDFPFRELNYMFLKKFESYYLEKGLGENGLSVYMRGIRAILNKAIAEKLVEKEAYPFEQYTIPSKPTKKRAISLDAIQKIVQVKFKKGEESLGEARNIFLMSFYMMGAPFIDLAFLTKANIIDGRVQYRRRKTGKFFDIKITENLRPILDHYLKDKKEKEFLLPIIKREALVDQYKDIQWAQKRYNKRLKIIAGKAGIQEKLTSYVSRHSFASIANNMAIPVTAISEMLGHQRLTTTQVYLAGLQKDAIDRYNETILSGKSN</sequence>
<dbReference type="InterPro" id="IPR002104">
    <property type="entry name" value="Integrase_catalytic"/>
</dbReference>
<dbReference type="EMBL" id="JBHTKA010000003">
    <property type="protein sequence ID" value="MFD1000213.1"/>
    <property type="molecule type" value="Genomic_DNA"/>
</dbReference>
<dbReference type="Pfam" id="PF00589">
    <property type="entry name" value="Phage_integrase"/>
    <property type="match status" value="1"/>
</dbReference>
<dbReference type="Gene3D" id="1.10.150.130">
    <property type="match status" value="1"/>
</dbReference>
<name>A0ABW3K4P8_9BACT</name>
<keyword evidence="3" id="KW-0233">DNA recombination</keyword>
<evidence type="ECO:0000313" key="6">
    <source>
        <dbReference type="Proteomes" id="UP001597112"/>
    </source>
</evidence>
<keyword evidence="2" id="KW-0238">DNA-binding</keyword>
<dbReference type="PANTHER" id="PTHR30349">
    <property type="entry name" value="PHAGE INTEGRASE-RELATED"/>
    <property type="match status" value="1"/>
</dbReference>
<dbReference type="Pfam" id="PF13102">
    <property type="entry name" value="Phage_int_SAM_5"/>
    <property type="match status" value="1"/>
</dbReference>
<evidence type="ECO:0000256" key="2">
    <source>
        <dbReference type="ARBA" id="ARBA00023125"/>
    </source>
</evidence>
<dbReference type="InterPro" id="IPR011010">
    <property type="entry name" value="DNA_brk_join_enz"/>
</dbReference>
<evidence type="ECO:0000256" key="3">
    <source>
        <dbReference type="ARBA" id="ARBA00023172"/>
    </source>
</evidence>
<dbReference type="PROSITE" id="PS51898">
    <property type="entry name" value="TYR_RECOMBINASE"/>
    <property type="match status" value="1"/>
</dbReference>
<dbReference type="CDD" id="cd01185">
    <property type="entry name" value="INTN1_C_like"/>
    <property type="match status" value="1"/>
</dbReference>
<evidence type="ECO:0000313" key="5">
    <source>
        <dbReference type="EMBL" id="MFD1000213.1"/>
    </source>
</evidence>
<comment type="similarity">
    <text evidence="1">Belongs to the 'phage' integrase family.</text>
</comment>
<evidence type="ECO:0000256" key="1">
    <source>
        <dbReference type="ARBA" id="ARBA00008857"/>
    </source>
</evidence>
<protein>
    <submittedName>
        <fullName evidence="5">Phage integrase SAM-like domain-containing protein</fullName>
    </submittedName>
</protein>
<dbReference type="Proteomes" id="UP001597112">
    <property type="component" value="Unassembled WGS sequence"/>
</dbReference>
<comment type="caution">
    <text evidence="5">The sequence shown here is derived from an EMBL/GenBank/DDBJ whole genome shotgun (WGS) entry which is preliminary data.</text>
</comment>
<accession>A0ABW3K4P8</accession>
<dbReference type="Pfam" id="PF17293">
    <property type="entry name" value="Arm-DNA-bind_5"/>
    <property type="match status" value="1"/>
</dbReference>
<dbReference type="RefSeq" id="WP_377579610.1">
    <property type="nucleotide sequence ID" value="NZ_JBHTKA010000003.1"/>
</dbReference>
<dbReference type="InterPro" id="IPR013762">
    <property type="entry name" value="Integrase-like_cat_sf"/>
</dbReference>
<dbReference type="Gene3D" id="1.10.443.10">
    <property type="entry name" value="Intergrase catalytic core"/>
    <property type="match status" value="1"/>
</dbReference>
<keyword evidence="6" id="KW-1185">Reference proteome</keyword>
<reference evidence="6" key="1">
    <citation type="journal article" date="2019" name="Int. J. Syst. Evol. Microbiol.">
        <title>The Global Catalogue of Microorganisms (GCM) 10K type strain sequencing project: providing services to taxonomists for standard genome sequencing and annotation.</title>
        <authorList>
            <consortium name="The Broad Institute Genomics Platform"/>
            <consortium name="The Broad Institute Genome Sequencing Center for Infectious Disease"/>
            <person name="Wu L."/>
            <person name="Ma J."/>
        </authorList>
    </citation>
    <scope>NUCLEOTIDE SEQUENCE [LARGE SCALE GENOMIC DNA]</scope>
    <source>
        <strain evidence="6">CCUG 58938</strain>
    </source>
</reference>
<dbReference type="InterPro" id="IPR035386">
    <property type="entry name" value="Arm-DNA-bind_5"/>
</dbReference>
<dbReference type="InterPro" id="IPR050090">
    <property type="entry name" value="Tyrosine_recombinase_XerCD"/>
</dbReference>
<dbReference type="PANTHER" id="PTHR30349:SF64">
    <property type="entry name" value="PROPHAGE INTEGRASE INTD-RELATED"/>
    <property type="match status" value="1"/>
</dbReference>
<dbReference type="InterPro" id="IPR010998">
    <property type="entry name" value="Integrase_recombinase_N"/>
</dbReference>
<gene>
    <name evidence="5" type="ORF">ACFQ21_12900</name>
</gene>
<feature type="domain" description="Tyr recombinase" evidence="4">
    <location>
        <begin position="214"/>
        <end position="400"/>
    </location>
</feature>